<evidence type="ECO:0000313" key="2">
    <source>
        <dbReference type="Proteomes" id="UP000220502"/>
    </source>
</evidence>
<sequence>MTIQKLHKVDRKESIFVFHGKISNWVRVALVEDTSWYCLQDVIDLLEVSGKACNIAPHISGENKRMLSFGARPTYVVDLKGIHTMITMFEINDASLLTELVEGVSGVFNTRQEFVSMELDKEMSVPKVTQEDLLALQVLNAENDEDRVLALAAYKDWLTQ</sequence>
<evidence type="ECO:0000313" key="1">
    <source>
        <dbReference type="EMBL" id="PEX50540.1"/>
    </source>
</evidence>
<organism evidence="1 2">
    <name type="scientific">Bacillus thuringiensis</name>
    <dbReference type="NCBI Taxonomy" id="1428"/>
    <lineage>
        <taxon>Bacteria</taxon>
        <taxon>Bacillati</taxon>
        <taxon>Bacillota</taxon>
        <taxon>Bacilli</taxon>
        <taxon>Bacillales</taxon>
        <taxon>Bacillaceae</taxon>
        <taxon>Bacillus</taxon>
        <taxon>Bacillus cereus group</taxon>
    </lineage>
</organism>
<evidence type="ECO:0008006" key="3">
    <source>
        <dbReference type="Google" id="ProtNLM"/>
    </source>
</evidence>
<comment type="caution">
    <text evidence="1">The sequence shown here is derived from an EMBL/GenBank/DDBJ whole genome shotgun (WGS) entry which is preliminary data.</text>
</comment>
<dbReference type="EMBL" id="NTXF01000013">
    <property type="protein sequence ID" value="PEX50540.1"/>
    <property type="molecule type" value="Genomic_DNA"/>
</dbReference>
<dbReference type="AlphaFoldDB" id="A0ABD6SWB0"/>
<gene>
    <name evidence="1" type="ORF">CN461_11540</name>
</gene>
<protein>
    <recommendedName>
        <fullName evidence="3">IDEAL domain-containing protein</fullName>
    </recommendedName>
</protein>
<proteinExistence type="predicted"/>
<dbReference type="Proteomes" id="UP000220502">
    <property type="component" value="Unassembled WGS sequence"/>
</dbReference>
<reference evidence="1 2" key="1">
    <citation type="submission" date="2017-09" db="EMBL/GenBank/DDBJ databases">
        <title>Large-scale bioinformatics analysis of Bacillus genomes uncovers conserved roles of natural products in bacterial physiology.</title>
        <authorList>
            <consortium name="Agbiome Team Llc"/>
            <person name="Bleich R.M."/>
            <person name="Kirk G.J."/>
            <person name="Santa Maria K.C."/>
            <person name="Allen S.E."/>
            <person name="Farag S."/>
            <person name="Shank E.A."/>
            <person name="Bowers A."/>
        </authorList>
    </citation>
    <scope>NUCLEOTIDE SEQUENCE [LARGE SCALE GENOMIC DNA]</scope>
    <source>
        <strain evidence="1 2">AFS007900</strain>
    </source>
</reference>
<name>A0ABD6SWB0_BACTU</name>
<accession>A0ABD6SWB0</accession>
<dbReference type="RefSeq" id="WP_044798180.1">
    <property type="nucleotide sequence ID" value="NZ_CP014847.1"/>
</dbReference>